<accession>A0A2M9A4W9</accession>
<gene>
    <name evidence="3" type="ORF">BGX16_0635</name>
</gene>
<evidence type="ECO:0000313" key="4">
    <source>
        <dbReference type="Proteomes" id="UP000231134"/>
    </source>
</evidence>
<dbReference type="OrthoDB" id="9807064at2"/>
<dbReference type="InterPro" id="IPR004143">
    <property type="entry name" value="BPL_LPL_catalytic"/>
</dbReference>
<dbReference type="CDD" id="cd16442">
    <property type="entry name" value="BPL"/>
    <property type="match status" value="1"/>
</dbReference>
<organism evidence="3 4">
    <name type="scientific">Hallerella succinigenes</name>
    <dbReference type="NCBI Taxonomy" id="1896222"/>
    <lineage>
        <taxon>Bacteria</taxon>
        <taxon>Pseudomonadati</taxon>
        <taxon>Fibrobacterota</taxon>
        <taxon>Fibrobacteria</taxon>
        <taxon>Fibrobacterales</taxon>
        <taxon>Fibrobacteraceae</taxon>
        <taxon>Hallerella</taxon>
    </lineage>
</organism>
<name>A0A2M9A4W9_9BACT</name>
<evidence type="ECO:0000259" key="2">
    <source>
        <dbReference type="PROSITE" id="PS51733"/>
    </source>
</evidence>
<dbReference type="SUPFAM" id="SSF55681">
    <property type="entry name" value="Class II aaRS and biotin synthetases"/>
    <property type="match status" value="1"/>
</dbReference>
<dbReference type="Gene3D" id="3.30.930.10">
    <property type="entry name" value="Bira Bifunctional Protein, Domain 2"/>
    <property type="match status" value="1"/>
</dbReference>
<dbReference type="GO" id="GO:0005737">
    <property type="term" value="C:cytoplasm"/>
    <property type="evidence" value="ECO:0007669"/>
    <property type="project" value="TreeGrafter"/>
</dbReference>
<protein>
    <submittedName>
        <fullName evidence="3">BirA family biotin operon repressor/biotin-[acetyl-CoA-carboxylase] ligase</fullName>
    </submittedName>
</protein>
<dbReference type="Gene3D" id="2.30.30.100">
    <property type="match status" value="1"/>
</dbReference>
<comment type="caution">
    <text evidence="3">The sequence shown here is derived from an EMBL/GenBank/DDBJ whole genome shotgun (WGS) entry which is preliminary data.</text>
</comment>
<dbReference type="Pfam" id="PF03099">
    <property type="entry name" value="BPL_LplA_LipB"/>
    <property type="match status" value="1"/>
</dbReference>
<reference evidence="3 4" key="1">
    <citation type="submission" date="2017-11" db="EMBL/GenBank/DDBJ databases">
        <title>Animal gut microbial communities from fecal samples from Wisconsin, USA.</title>
        <authorList>
            <person name="Neumann A."/>
        </authorList>
    </citation>
    <scope>NUCLEOTIDE SEQUENCE [LARGE SCALE GENOMIC DNA]</scope>
    <source>
        <strain evidence="3 4">UWS3</strain>
    </source>
</reference>
<feature type="domain" description="BPL/LPL catalytic" evidence="2">
    <location>
        <begin position="14"/>
        <end position="197"/>
    </location>
</feature>
<keyword evidence="1 3" id="KW-0436">Ligase</keyword>
<dbReference type="InterPro" id="IPR004408">
    <property type="entry name" value="Biotin_CoA_COase_ligase"/>
</dbReference>
<dbReference type="GO" id="GO:0004077">
    <property type="term" value="F:biotin--[biotin carboxyl-carrier protein] ligase activity"/>
    <property type="evidence" value="ECO:0007669"/>
    <property type="project" value="InterPro"/>
</dbReference>
<dbReference type="PROSITE" id="PS51733">
    <property type="entry name" value="BPL_LPL_CATALYTIC"/>
    <property type="match status" value="1"/>
</dbReference>
<dbReference type="PANTHER" id="PTHR12835">
    <property type="entry name" value="BIOTIN PROTEIN LIGASE"/>
    <property type="match status" value="1"/>
</dbReference>
<dbReference type="SUPFAM" id="SSF50037">
    <property type="entry name" value="C-terminal domain of transcriptional repressors"/>
    <property type="match status" value="1"/>
</dbReference>
<dbReference type="InterPro" id="IPR008988">
    <property type="entry name" value="Transcriptional_repressor_C"/>
</dbReference>
<dbReference type="AlphaFoldDB" id="A0A2M9A4W9"/>
<dbReference type="NCBIfam" id="TIGR00121">
    <property type="entry name" value="birA_ligase"/>
    <property type="match status" value="1"/>
</dbReference>
<dbReference type="InterPro" id="IPR045864">
    <property type="entry name" value="aa-tRNA-synth_II/BPL/LPL"/>
</dbReference>
<dbReference type="RefSeq" id="WP_100424755.1">
    <property type="nucleotide sequence ID" value="NZ_PGEX01000001.1"/>
</dbReference>
<keyword evidence="4" id="KW-1185">Reference proteome</keyword>
<evidence type="ECO:0000256" key="1">
    <source>
        <dbReference type="ARBA" id="ARBA00022598"/>
    </source>
</evidence>
<dbReference type="EMBL" id="PGEX01000001">
    <property type="protein sequence ID" value="PJJ40698.1"/>
    <property type="molecule type" value="Genomic_DNA"/>
</dbReference>
<evidence type="ECO:0000313" key="3">
    <source>
        <dbReference type="EMBL" id="PJJ40698.1"/>
    </source>
</evidence>
<proteinExistence type="predicted"/>
<dbReference type="PANTHER" id="PTHR12835:SF5">
    <property type="entry name" value="BIOTIN--PROTEIN LIGASE"/>
    <property type="match status" value="1"/>
</dbReference>
<dbReference type="Proteomes" id="UP000231134">
    <property type="component" value="Unassembled WGS sequence"/>
</dbReference>
<sequence length="260" mass="29597">MNDIFCVERPFSEWEIHGFANRKAHLYSKLTSTHRYSKENISEFDVGDVLVADAQSSGRGRHERTWLSPEEKNLYFNILFSLEGFLPLQYPQLMQITAISLAQFFRAIGVNASVKWPNDILCEKKKFCGMISEILVKDGKKILTIGIGIDVNATAEDLEEIERPVTSLRLILGKALNREILLQKILQKLEESIEITRVQGIAPWIAEWRKMDQFIGHSARIVEGKEVVEGTILDINEDGSLLFRKNDGSIVSRYTGDLEI</sequence>